<keyword evidence="4" id="KW-1185">Reference proteome</keyword>
<gene>
    <name evidence="3" type="ORF">GCM10017621_26760</name>
</gene>
<feature type="transmembrane region" description="Helical" evidence="1">
    <location>
        <begin position="35"/>
        <end position="57"/>
    </location>
</feature>
<accession>A0A9W6INC8</accession>
<name>A0A9W6INC8_9PROT</name>
<feature type="domain" description="CAAX prenyl protease 2/Lysostaphin resistance protein A-like" evidence="2">
    <location>
        <begin position="142"/>
        <end position="242"/>
    </location>
</feature>
<reference evidence="3" key="2">
    <citation type="submission" date="2023-01" db="EMBL/GenBank/DDBJ databases">
        <authorList>
            <person name="Sun Q."/>
            <person name="Evtushenko L."/>
        </authorList>
    </citation>
    <scope>NUCLEOTIDE SEQUENCE</scope>
    <source>
        <strain evidence="3">VKM B-1513</strain>
    </source>
</reference>
<feature type="transmembrane region" description="Helical" evidence="1">
    <location>
        <begin position="172"/>
        <end position="195"/>
    </location>
</feature>
<keyword evidence="1" id="KW-1133">Transmembrane helix</keyword>
<dbReference type="GO" id="GO:0004175">
    <property type="term" value="F:endopeptidase activity"/>
    <property type="evidence" value="ECO:0007669"/>
    <property type="project" value="UniProtKB-ARBA"/>
</dbReference>
<evidence type="ECO:0000256" key="1">
    <source>
        <dbReference type="SAM" id="Phobius"/>
    </source>
</evidence>
<reference evidence="3" key="1">
    <citation type="journal article" date="2014" name="Int. J. Syst. Evol. Microbiol.">
        <title>Complete genome sequence of Corynebacterium casei LMG S-19264T (=DSM 44701T), isolated from a smear-ripened cheese.</title>
        <authorList>
            <consortium name="US DOE Joint Genome Institute (JGI-PGF)"/>
            <person name="Walter F."/>
            <person name="Albersmeier A."/>
            <person name="Kalinowski J."/>
            <person name="Ruckert C."/>
        </authorList>
    </citation>
    <scope>NUCLEOTIDE SEQUENCE</scope>
    <source>
        <strain evidence="3">VKM B-1513</strain>
    </source>
</reference>
<dbReference type="EMBL" id="BSFE01000008">
    <property type="protein sequence ID" value="GLK53168.1"/>
    <property type="molecule type" value="Genomic_DNA"/>
</dbReference>
<feature type="transmembrane region" description="Helical" evidence="1">
    <location>
        <begin position="228"/>
        <end position="249"/>
    </location>
</feature>
<protein>
    <submittedName>
        <fullName evidence="3">Abortive infection protein</fullName>
    </submittedName>
</protein>
<dbReference type="Proteomes" id="UP001143486">
    <property type="component" value="Unassembled WGS sequence"/>
</dbReference>
<keyword evidence="1" id="KW-0472">Membrane</keyword>
<dbReference type="InterPro" id="IPR003675">
    <property type="entry name" value="Rce1/LyrA-like_dom"/>
</dbReference>
<feature type="transmembrane region" description="Helical" evidence="1">
    <location>
        <begin position="130"/>
        <end position="151"/>
    </location>
</feature>
<evidence type="ECO:0000313" key="3">
    <source>
        <dbReference type="EMBL" id="GLK53168.1"/>
    </source>
</evidence>
<sequence length="293" mass="30730">MRAIGVFLVVSFGVSWAIGAWLHSEGGLAGAGAFSTLYMTGFMFGPAIGAIVATALFDRNRFLTALGFRPGRAGPVVVWTVWGWLVPVALAALASIVTLVLTRSEPADAAAALAAVVEASGQEVPMSPEMLLTLQLAIGVPVGILINTVLLTISEELGWRGWLQPRLSGLGFWVQSLVIGVIWGVWHAPLILMGYNYPGLGWTGVAVMTLFTVLLTPYLALARERGGGVYAAGAFHGSINAVAGVGLIFLPDQNWPWNGLLGLGGFAVLAAGLVPIALYRQARTRPGQATIDV</sequence>
<dbReference type="RefSeq" id="WP_271187525.1">
    <property type="nucleotide sequence ID" value="NZ_BSFE01000008.1"/>
</dbReference>
<feature type="transmembrane region" description="Helical" evidence="1">
    <location>
        <begin position="77"/>
        <end position="101"/>
    </location>
</feature>
<dbReference type="PANTHER" id="PTHR35797:SF1">
    <property type="entry name" value="PROTEASE"/>
    <property type="match status" value="1"/>
</dbReference>
<dbReference type="PANTHER" id="PTHR35797">
    <property type="entry name" value="PROTEASE-RELATED"/>
    <property type="match status" value="1"/>
</dbReference>
<feature type="transmembrane region" description="Helical" evidence="1">
    <location>
        <begin position="255"/>
        <end position="279"/>
    </location>
</feature>
<dbReference type="Pfam" id="PF02517">
    <property type="entry name" value="Rce1-like"/>
    <property type="match status" value="1"/>
</dbReference>
<dbReference type="GO" id="GO:0080120">
    <property type="term" value="P:CAAX-box protein maturation"/>
    <property type="evidence" value="ECO:0007669"/>
    <property type="project" value="UniProtKB-ARBA"/>
</dbReference>
<dbReference type="InterPro" id="IPR042150">
    <property type="entry name" value="MmRce1-like"/>
</dbReference>
<proteinExistence type="predicted"/>
<comment type="caution">
    <text evidence="3">The sequence shown here is derived from an EMBL/GenBank/DDBJ whole genome shotgun (WGS) entry which is preliminary data.</text>
</comment>
<feature type="transmembrane region" description="Helical" evidence="1">
    <location>
        <begin position="201"/>
        <end position="221"/>
    </location>
</feature>
<dbReference type="AlphaFoldDB" id="A0A9W6INC8"/>
<organism evidence="3 4">
    <name type="scientific">Maricaulis virginensis</name>
    <dbReference type="NCBI Taxonomy" id="144022"/>
    <lineage>
        <taxon>Bacteria</taxon>
        <taxon>Pseudomonadati</taxon>
        <taxon>Pseudomonadota</taxon>
        <taxon>Alphaproteobacteria</taxon>
        <taxon>Maricaulales</taxon>
        <taxon>Maricaulaceae</taxon>
        <taxon>Maricaulis</taxon>
    </lineage>
</organism>
<keyword evidence="1" id="KW-0812">Transmembrane</keyword>
<evidence type="ECO:0000259" key="2">
    <source>
        <dbReference type="Pfam" id="PF02517"/>
    </source>
</evidence>
<evidence type="ECO:0000313" key="4">
    <source>
        <dbReference type="Proteomes" id="UP001143486"/>
    </source>
</evidence>